<keyword evidence="3" id="KW-1185">Reference proteome</keyword>
<name>A0A4V4H1D8_9BACT</name>
<dbReference type="Pfam" id="PF13795">
    <property type="entry name" value="HupE_UreJ_2"/>
    <property type="match status" value="1"/>
</dbReference>
<feature type="transmembrane region" description="Helical" evidence="1">
    <location>
        <begin position="134"/>
        <end position="157"/>
    </location>
</feature>
<evidence type="ECO:0000256" key="1">
    <source>
        <dbReference type="SAM" id="Phobius"/>
    </source>
</evidence>
<accession>A0A4V4H1D8</accession>
<protein>
    <submittedName>
        <fullName evidence="2">HupE/UreJ family protein</fullName>
    </submittedName>
</protein>
<reference evidence="2 3" key="1">
    <citation type="submission" date="2019-04" db="EMBL/GenBank/DDBJ databases">
        <title>Niastella caeni sp. nov., isolated from activated sludge.</title>
        <authorList>
            <person name="Sheng M."/>
        </authorList>
    </citation>
    <scope>NUCLEOTIDE SEQUENCE [LARGE SCALE GENOMIC DNA]</scope>
    <source>
        <strain evidence="2 3">HX-2-15</strain>
    </source>
</reference>
<feature type="transmembrane region" description="Helical" evidence="1">
    <location>
        <begin position="169"/>
        <end position="187"/>
    </location>
</feature>
<evidence type="ECO:0000313" key="2">
    <source>
        <dbReference type="EMBL" id="THU40006.1"/>
    </source>
</evidence>
<dbReference type="InterPro" id="IPR032809">
    <property type="entry name" value="Put_HupE_UreJ"/>
</dbReference>
<sequence>MQDFTFYFQLGTEHILTPDALDHILFVTALCLRYLWKDWKKVVVLVTAFTIGHSLTLALSALNYIHFNTGWIEFFIPLTIAATCVNNIFQNNTAQKKRIPLIYFFALFFGLIHGLAFAGQFLSLEGKEGLIAHLLAFNIGIEVAQLFIVLIVLLLSFMVVQLLKLSRTVWLRSASAVILVVSLFWAYKRFPYHKNYNDESEKTVLVFGVGCSGSV</sequence>
<feature type="transmembrane region" description="Helical" evidence="1">
    <location>
        <begin position="101"/>
        <end position="122"/>
    </location>
</feature>
<proteinExistence type="predicted"/>
<gene>
    <name evidence="2" type="ORF">FAM09_08940</name>
</gene>
<keyword evidence="1" id="KW-1133">Transmembrane helix</keyword>
<feature type="transmembrane region" description="Helical" evidence="1">
    <location>
        <begin position="20"/>
        <end position="36"/>
    </location>
</feature>
<organism evidence="2 3">
    <name type="scientific">Niastella caeni</name>
    <dbReference type="NCBI Taxonomy" id="2569763"/>
    <lineage>
        <taxon>Bacteria</taxon>
        <taxon>Pseudomonadati</taxon>
        <taxon>Bacteroidota</taxon>
        <taxon>Chitinophagia</taxon>
        <taxon>Chitinophagales</taxon>
        <taxon>Chitinophagaceae</taxon>
        <taxon>Niastella</taxon>
    </lineage>
</organism>
<dbReference type="OrthoDB" id="9808870at2"/>
<feature type="transmembrane region" description="Helical" evidence="1">
    <location>
        <begin position="43"/>
        <end position="65"/>
    </location>
</feature>
<dbReference type="EMBL" id="STFF01000002">
    <property type="protein sequence ID" value="THU40006.1"/>
    <property type="molecule type" value="Genomic_DNA"/>
</dbReference>
<dbReference type="RefSeq" id="WP_136576759.1">
    <property type="nucleotide sequence ID" value="NZ_STFF01000002.1"/>
</dbReference>
<keyword evidence="1" id="KW-0472">Membrane</keyword>
<feature type="transmembrane region" description="Helical" evidence="1">
    <location>
        <begin position="71"/>
        <end position="89"/>
    </location>
</feature>
<keyword evidence="1" id="KW-0812">Transmembrane</keyword>
<dbReference type="Proteomes" id="UP000306918">
    <property type="component" value="Unassembled WGS sequence"/>
</dbReference>
<dbReference type="AlphaFoldDB" id="A0A4V4H1D8"/>
<evidence type="ECO:0000313" key="3">
    <source>
        <dbReference type="Proteomes" id="UP000306918"/>
    </source>
</evidence>
<comment type="caution">
    <text evidence="2">The sequence shown here is derived from an EMBL/GenBank/DDBJ whole genome shotgun (WGS) entry which is preliminary data.</text>
</comment>